<dbReference type="InterPro" id="IPR009922">
    <property type="entry name" value="DUF1457"/>
</dbReference>
<gene>
    <name evidence="1" type="ORF">FNB15_14315</name>
</gene>
<accession>A0A516H3M5</accession>
<proteinExistence type="predicted"/>
<dbReference type="OrthoDB" id="8449760at2"/>
<evidence type="ECO:0000313" key="2">
    <source>
        <dbReference type="Proteomes" id="UP000317496"/>
    </source>
</evidence>
<dbReference type="Proteomes" id="UP000317496">
    <property type="component" value="Chromosome"/>
</dbReference>
<reference evidence="1 2" key="1">
    <citation type="submission" date="2019-07" db="EMBL/GenBank/DDBJ databases">
        <title>Genome sequencing for Ferrovibrio sp. K5.</title>
        <authorList>
            <person name="Park S.-J."/>
        </authorList>
    </citation>
    <scope>NUCLEOTIDE SEQUENCE [LARGE SCALE GENOMIC DNA]</scope>
    <source>
        <strain evidence="1 2">K5</strain>
    </source>
</reference>
<keyword evidence="2" id="KW-1185">Reference proteome</keyword>
<sequence>MWAPPAMMTALAAGRVMTEKTGTIGERAMLDPAEGDLLVEIDGPRHPGAVALYRLWQELRPAGNGVPQRDDLSFERLTELGIVSNCFVIEPLEGGRDWRYRLLGTAITWLFGGDATNIPFSKHFMPEEAELCIRLSNRVAQSRQPVFLFGRFQPGDFSGTLETMSLPVLARDGETVWLIGASFPVETKD</sequence>
<dbReference type="AlphaFoldDB" id="A0A516H3M5"/>
<protein>
    <submittedName>
        <fullName evidence="1">PAS domain-containing protein</fullName>
    </submittedName>
</protein>
<dbReference type="KEGG" id="fer:FNB15_14315"/>
<dbReference type="Pfam" id="PF07310">
    <property type="entry name" value="PAS_5"/>
    <property type="match status" value="1"/>
</dbReference>
<name>A0A516H3M5_9PROT</name>
<dbReference type="EMBL" id="CP041636">
    <property type="protein sequence ID" value="QDO98374.1"/>
    <property type="molecule type" value="Genomic_DNA"/>
</dbReference>
<organism evidence="1 2">
    <name type="scientific">Ferrovibrio terrae</name>
    <dbReference type="NCBI Taxonomy" id="2594003"/>
    <lineage>
        <taxon>Bacteria</taxon>
        <taxon>Pseudomonadati</taxon>
        <taxon>Pseudomonadota</taxon>
        <taxon>Alphaproteobacteria</taxon>
        <taxon>Rhodospirillales</taxon>
        <taxon>Rhodospirillaceae</taxon>
        <taxon>Ferrovibrio</taxon>
    </lineage>
</organism>
<evidence type="ECO:0000313" key="1">
    <source>
        <dbReference type="EMBL" id="QDO98374.1"/>
    </source>
</evidence>